<dbReference type="Pfam" id="PF01451">
    <property type="entry name" value="LMWPc"/>
    <property type="match status" value="1"/>
</dbReference>
<evidence type="ECO:0000256" key="3">
    <source>
        <dbReference type="ARBA" id="ARBA00022912"/>
    </source>
</evidence>
<evidence type="ECO:0000256" key="1">
    <source>
        <dbReference type="ARBA" id="ARBA00011063"/>
    </source>
</evidence>
<dbReference type="PANTHER" id="PTHR11717">
    <property type="entry name" value="LOW MOLECULAR WEIGHT PROTEIN TYROSINE PHOSPHATASE"/>
    <property type="match status" value="1"/>
</dbReference>
<name>A0A839R113_9MICO</name>
<evidence type="ECO:0000256" key="4">
    <source>
        <dbReference type="PIRSR" id="PIRSR617867-1"/>
    </source>
</evidence>
<dbReference type="SUPFAM" id="SSF52788">
    <property type="entry name" value="Phosphotyrosine protein phosphatases I"/>
    <property type="match status" value="1"/>
</dbReference>
<dbReference type="InterPro" id="IPR036196">
    <property type="entry name" value="Ptyr_pPase_sf"/>
</dbReference>
<dbReference type="EMBL" id="JACHWP010000006">
    <property type="protein sequence ID" value="MBB3023517.1"/>
    <property type="molecule type" value="Genomic_DNA"/>
</dbReference>
<proteinExistence type="inferred from homology"/>
<dbReference type="InterPro" id="IPR017867">
    <property type="entry name" value="Tyr_phospatase_low_mol_wt"/>
</dbReference>
<dbReference type="Gene3D" id="3.40.50.2300">
    <property type="match status" value="1"/>
</dbReference>
<feature type="active site" description="Proton donor" evidence="4">
    <location>
        <position position="155"/>
    </location>
</feature>
<dbReference type="SMART" id="SM00226">
    <property type="entry name" value="LMWPc"/>
    <property type="match status" value="1"/>
</dbReference>
<comment type="caution">
    <text evidence="6">The sequence shown here is derived from an EMBL/GenBank/DDBJ whole genome shotgun (WGS) entry which is preliminary data.</text>
</comment>
<dbReference type="PANTHER" id="PTHR11717:SF31">
    <property type="entry name" value="LOW MOLECULAR WEIGHT PROTEIN-TYROSINE-PHOSPHATASE ETP-RELATED"/>
    <property type="match status" value="1"/>
</dbReference>
<evidence type="ECO:0000259" key="5">
    <source>
        <dbReference type="SMART" id="SM00226"/>
    </source>
</evidence>
<keyword evidence="3" id="KW-0904">Protein phosphatase</keyword>
<dbReference type="EC" id="3.1.3.48" evidence="6"/>
<feature type="active site" description="Nucleophile" evidence="4">
    <location>
        <position position="23"/>
    </location>
</feature>
<reference evidence="6 7" key="1">
    <citation type="submission" date="2020-08" db="EMBL/GenBank/DDBJ databases">
        <title>Sequencing the genomes of 1000 actinobacteria strains.</title>
        <authorList>
            <person name="Klenk H.-P."/>
        </authorList>
    </citation>
    <scope>NUCLEOTIDE SEQUENCE [LARGE SCALE GENOMIC DNA]</scope>
    <source>
        <strain evidence="6 7">DSM 23040</strain>
    </source>
</reference>
<evidence type="ECO:0000313" key="7">
    <source>
        <dbReference type="Proteomes" id="UP000568050"/>
    </source>
</evidence>
<dbReference type="AlphaFoldDB" id="A0A839R113"/>
<accession>A0A839R113</accession>
<dbReference type="InterPro" id="IPR050438">
    <property type="entry name" value="LMW_PTPase"/>
</dbReference>
<feature type="active site" evidence="4">
    <location>
        <position position="29"/>
    </location>
</feature>
<dbReference type="InterPro" id="IPR023485">
    <property type="entry name" value="Ptyr_pPase"/>
</dbReference>
<gene>
    <name evidence="6" type="ORF">FHX50_001814</name>
</gene>
<evidence type="ECO:0000256" key="2">
    <source>
        <dbReference type="ARBA" id="ARBA00022801"/>
    </source>
</evidence>
<dbReference type="GO" id="GO:0004725">
    <property type="term" value="F:protein tyrosine phosphatase activity"/>
    <property type="evidence" value="ECO:0007669"/>
    <property type="project" value="UniProtKB-EC"/>
</dbReference>
<evidence type="ECO:0000313" key="6">
    <source>
        <dbReference type="EMBL" id="MBB3023517.1"/>
    </source>
</evidence>
<dbReference type="PRINTS" id="PR00719">
    <property type="entry name" value="LMWPTPASE"/>
</dbReference>
<organism evidence="6 7">
    <name type="scientific">Helcobacillus massiliensis</name>
    <dbReference type="NCBI Taxonomy" id="521392"/>
    <lineage>
        <taxon>Bacteria</taxon>
        <taxon>Bacillati</taxon>
        <taxon>Actinomycetota</taxon>
        <taxon>Actinomycetes</taxon>
        <taxon>Micrococcales</taxon>
        <taxon>Dermabacteraceae</taxon>
        <taxon>Helcobacillus</taxon>
    </lineage>
</organism>
<keyword evidence="2 6" id="KW-0378">Hydrolase</keyword>
<keyword evidence="7" id="KW-1185">Reference proteome</keyword>
<comment type="similarity">
    <text evidence="1">Belongs to the low molecular weight phosphotyrosine protein phosphatase family.</text>
</comment>
<sequence length="189" mass="20204">MAESSAGAPVIQATGVRRILIVCTGNICRSPFGEIVLRERLAGTGIDVSSAGIGALEGHPVEPAMVVELEKRGMRADGFRAHQIDAFDVQDADLILVMSRRQRRFITEEWPRAAKKTVLMGAAPSIADELDGPDPASAVQTVARRGNAEVMEVEDPYRKDPGVFSRVADEIDAAATALADALIRAGRRA</sequence>
<feature type="domain" description="Phosphotyrosine protein phosphatase I" evidence="5">
    <location>
        <begin position="17"/>
        <end position="181"/>
    </location>
</feature>
<dbReference type="Proteomes" id="UP000568050">
    <property type="component" value="Unassembled WGS sequence"/>
</dbReference>
<dbReference type="RefSeq" id="WP_183376762.1">
    <property type="nucleotide sequence ID" value="NZ_CBCSFZ010000011.1"/>
</dbReference>
<protein>
    <submittedName>
        <fullName evidence="6">Protein-tyrosine phosphatase</fullName>
        <ecNumber evidence="6">3.1.3.48</ecNumber>
    </submittedName>
</protein>